<keyword evidence="3" id="KW-1185">Reference proteome</keyword>
<evidence type="ECO:0000256" key="1">
    <source>
        <dbReference type="SAM" id="MobiDB-lite"/>
    </source>
</evidence>
<comment type="caution">
    <text evidence="2">The sequence shown here is derived from an EMBL/GenBank/DDBJ whole genome shotgun (WGS) entry which is preliminary data.</text>
</comment>
<dbReference type="Proteomes" id="UP001499895">
    <property type="component" value="Unassembled WGS sequence"/>
</dbReference>
<sequence>MTPSVGGNPLGTVRALKDKSLMRQRCESLGGTGTVLGRGVGDREWADALARAAEDRYIVQELVTPSPEAFPDPGSADGRSPWALNWGAFLIGRQYAGAFLRGLPAGRADVISFDNKAYAGCVFQAPDRAPAPRTPRVDEVWRHSPPPPKRVRLS</sequence>
<reference evidence="2 3" key="1">
    <citation type="journal article" date="2019" name="Int. J. Syst. Evol. Microbiol.">
        <title>The Global Catalogue of Microorganisms (GCM) 10K type strain sequencing project: providing services to taxonomists for standard genome sequencing and annotation.</title>
        <authorList>
            <consortium name="The Broad Institute Genomics Platform"/>
            <consortium name="The Broad Institute Genome Sequencing Center for Infectious Disease"/>
            <person name="Wu L."/>
            <person name="Ma J."/>
        </authorList>
    </citation>
    <scope>NUCLEOTIDE SEQUENCE [LARGE SCALE GENOMIC DNA]</scope>
    <source>
        <strain evidence="2 3">JCM 10649</strain>
    </source>
</reference>
<feature type="region of interest" description="Disordered" evidence="1">
    <location>
        <begin position="126"/>
        <end position="154"/>
    </location>
</feature>
<dbReference type="RefSeq" id="WP_344091920.1">
    <property type="nucleotide sequence ID" value="NZ_BAAAHB010000039.1"/>
</dbReference>
<name>A0ABN1AA32_9ACTN</name>
<proteinExistence type="predicted"/>
<protein>
    <submittedName>
        <fullName evidence="2">Uncharacterized protein</fullName>
    </submittedName>
</protein>
<evidence type="ECO:0000313" key="3">
    <source>
        <dbReference type="Proteomes" id="UP001499895"/>
    </source>
</evidence>
<dbReference type="EMBL" id="BAAAHB010000039">
    <property type="protein sequence ID" value="GAA0471394.1"/>
    <property type="molecule type" value="Genomic_DNA"/>
</dbReference>
<evidence type="ECO:0000313" key="2">
    <source>
        <dbReference type="EMBL" id="GAA0471394.1"/>
    </source>
</evidence>
<organism evidence="2 3">
    <name type="scientific">Streptomyces stramineus</name>
    <dbReference type="NCBI Taxonomy" id="173861"/>
    <lineage>
        <taxon>Bacteria</taxon>
        <taxon>Bacillati</taxon>
        <taxon>Actinomycetota</taxon>
        <taxon>Actinomycetes</taxon>
        <taxon>Kitasatosporales</taxon>
        <taxon>Streptomycetaceae</taxon>
        <taxon>Streptomyces</taxon>
    </lineage>
</organism>
<dbReference type="SUPFAM" id="SSF56059">
    <property type="entry name" value="Glutathione synthetase ATP-binding domain-like"/>
    <property type="match status" value="1"/>
</dbReference>
<accession>A0ABN1AA32</accession>
<gene>
    <name evidence="2" type="ORF">GCM10009544_36820</name>
</gene>